<feature type="compositionally biased region" description="Basic and acidic residues" evidence="2">
    <location>
        <begin position="236"/>
        <end position="249"/>
    </location>
</feature>
<feature type="domain" description="Pleckstrin homology" evidence="3">
    <location>
        <begin position="968"/>
        <end position="1124"/>
    </location>
</feature>
<dbReference type="Pfam" id="PF12814">
    <property type="entry name" value="Mcp5_PH"/>
    <property type="match status" value="1"/>
</dbReference>
<name>A0AA43QPT9_9LECA</name>
<feature type="compositionally biased region" description="Polar residues" evidence="2">
    <location>
        <begin position="33"/>
        <end position="42"/>
    </location>
</feature>
<dbReference type="PANTHER" id="PTHR28190:SF2">
    <property type="entry name" value="MIGRATION PROTEIN, PUTATIVE (AFU_ORTHOLOGUE AFUA_2G07730)-RELATED"/>
    <property type="match status" value="1"/>
</dbReference>
<feature type="region of interest" description="Disordered" evidence="2">
    <location>
        <begin position="380"/>
        <end position="460"/>
    </location>
</feature>
<accession>A0AA43QPT9</accession>
<dbReference type="InterPro" id="IPR053005">
    <property type="entry name" value="Nuclear_Pos-Cytoskel_Interact"/>
</dbReference>
<dbReference type="GO" id="GO:0032065">
    <property type="term" value="P:maintenance of protein location in cell cortex"/>
    <property type="evidence" value="ECO:0007669"/>
    <property type="project" value="InterPro"/>
</dbReference>
<feature type="compositionally biased region" description="Low complexity" evidence="2">
    <location>
        <begin position="910"/>
        <end position="926"/>
    </location>
</feature>
<feature type="compositionally biased region" description="Pro residues" evidence="2">
    <location>
        <begin position="900"/>
        <end position="909"/>
    </location>
</feature>
<feature type="compositionally biased region" description="Basic and acidic residues" evidence="2">
    <location>
        <begin position="307"/>
        <end position="323"/>
    </location>
</feature>
<feature type="compositionally biased region" description="Polar residues" evidence="2">
    <location>
        <begin position="1130"/>
        <end position="1145"/>
    </location>
</feature>
<dbReference type="GO" id="GO:0000226">
    <property type="term" value="P:microtubule cytoskeleton organization"/>
    <property type="evidence" value="ECO:0007669"/>
    <property type="project" value="TreeGrafter"/>
</dbReference>
<feature type="compositionally biased region" description="Polar residues" evidence="2">
    <location>
        <begin position="380"/>
        <end position="404"/>
    </location>
</feature>
<feature type="compositionally biased region" description="Basic and acidic residues" evidence="2">
    <location>
        <begin position="1317"/>
        <end position="1329"/>
    </location>
</feature>
<feature type="region of interest" description="Disordered" evidence="2">
    <location>
        <begin position="898"/>
        <end position="929"/>
    </location>
</feature>
<feature type="compositionally biased region" description="Pro residues" evidence="2">
    <location>
        <begin position="651"/>
        <end position="665"/>
    </location>
</feature>
<dbReference type="PANTHER" id="PTHR28190">
    <property type="entry name" value="NUCLEAR MIGRATION PROTEIN NUM1"/>
    <property type="match status" value="1"/>
</dbReference>
<dbReference type="GO" id="GO:0005938">
    <property type="term" value="C:cell cortex"/>
    <property type="evidence" value="ECO:0007669"/>
    <property type="project" value="InterPro"/>
</dbReference>
<evidence type="ECO:0000313" key="4">
    <source>
        <dbReference type="EMBL" id="MDI1489907.1"/>
    </source>
</evidence>
<feature type="region of interest" description="Disordered" evidence="2">
    <location>
        <begin position="294"/>
        <end position="358"/>
    </location>
</feature>
<feature type="region of interest" description="Disordered" evidence="2">
    <location>
        <begin position="1130"/>
        <end position="1228"/>
    </location>
</feature>
<feature type="compositionally biased region" description="Polar residues" evidence="2">
    <location>
        <begin position="810"/>
        <end position="830"/>
    </location>
</feature>
<dbReference type="InterPro" id="IPR024774">
    <property type="entry name" value="PH_dom-Mcp5-type"/>
</dbReference>
<feature type="compositionally biased region" description="Polar residues" evidence="2">
    <location>
        <begin position="251"/>
        <end position="260"/>
    </location>
</feature>
<dbReference type="Proteomes" id="UP001161017">
    <property type="component" value="Unassembled WGS sequence"/>
</dbReference>
<feature type="region of interest" description="Disordered" evidence="2">
    <location>
        <begin position="723"/>
        <end position="867"/>
    </location>
</feature>
<feature type="region of interest" description="Disordered" evidence="2">
    <location>
        <begin position="1"/>
        <end position="76"/>
    </location>
</feature>
<feature type="coiled-coil region" evidence="1">
    <location>
        <begin position="157"/>
        <end position="198"/>
    </location>
</feature>
<keyword evidence="1" id="KW-0175">Coiled coil</keyword>
<feature type="compositionally biased region" description="Polar residues" evidence="2">
    <location>
        <begin position="591"/>
        <end position="601"/>
    </location>
</feature>
<feature type="compositionally biased region" description="Basic and acidic residues" evidence="2">
    <location>
        <begin position="337"/>
        <end position="353"/>
    </location>
</feature>
<sequence length="1366" mass="149299">MAMAFESSHNFGGHALPTPSDTPYESPTFGAPQRTSHYGNSSSPPPFISNESPYLPRPRADRESTKPEKRSSLDPRRFTLDLDNSLVQQIHALQLQLESKTAAINGLEESLHLSKSEASQLTEENRLLQVKTKQSQKQWRTFETEMITAMESMVKDRDSAVEEKVNLVKRADEYKKRLRSQEEEAERARSIREKEEEAWIQEKRKIELRLHKSEAQLENMLAGIAAVQSPDFVLSGDEKVEDSDREKASRRPQSSASYSHNRADSRTSVRSSGEFSDYRDLNRRAPSSLSALHEMTESMTSSLSLAEELHGEDTEQEENHPFLDNRTVSPTALPGESEMRHRNSEDHKARPDTEDAAVGTTNREALDYLHASRIFNATYTDNGTQCTPPSSPTIAPQSSPSTESQKSEQTEQPANTTNQRRKRVSIPSLFMGQSSKAKADPAKSTVKTTSVSASCQTDDWEPSTAIDPALSNLSAPVADVGIQALIEPAAAMTESVRVEMCDAASQTLEDFGVGESLLAVAPSMVDADTQTSGERTATAANASTRLIPDTSVGVPLIAIHPPASRPPSSHTSVVLPPRTKNAACQAVVDSPRQSRSISVQTDPLKFTKSHARMPPRAASSHMVTQLSRIGERQRRTTASQPPDIQRRHMRSPPPIRNDDPPPASPPISSIKDVYPGSNDDGPLDGRSKFGPRRPIRSNSIFAGFSDEVDDVEDIAADDFTDDEFADAPPIRKTLSKVKNSWKLVPQAQGSASSGRGAPSNAEASASSSVGQMEQHSKTTSKTFNVRGSDQATAGASTAKSAAEPPGKMVASNSTPVISHQRSPSAPNVSDQVVIPLAPPIPVPTRASSRKLPISKSDGAGSPTPYSTSFFTSRRAAYQGRQAPKRRAVRKTQSAVAVNLPEPPSIPAAPLPTATSSNPPSTPRSLSTRNQFSIPFPTELEERRHHAEVSRPVSTSGSALIETQNQQTSVVDAIAQTMVGEWMWKYVRKRTSFGISENPQAEFESGKSGDSGGARHKRWVWLAPYERAVIWSGKQPTSGPALLGKGGRKREYFYILIVHCADGVQVAIQSVLDVKDDRPLPKGAAHEAVFDRSILILTPERALKFTATSKERHYIWLTALSFLSASTQGMTALNDRTPSPEQQQQKYPRPPSQEPVVGLRRAPIRDSIRISKSKSRPSMGPHSFSSPPTDLGFTRVPTMSFEDAGRPSEEAAEPPQVPRIAAHARKRSSTGPRAIPLSALQNYPHGPIGVASSIDLSAPTARERYEKSRPWSPIGPGPGTAQTTMTRRTTESNVIPNDYFDAVGTVRMEAFVDSKEIRREEKKRDREARNQKAKRGKKKDMAYWGVAGSSAGKDSGWKRSEDPFRGF</sequence>
<feature type="compositionally biased region" description="Basic and acidic residues" evidence="2">
    <location>
        <begin position="58"/>
        <end position="76"/>
    </location>
</feature>
<proteinExistence type="predicted"/>
<organism evidence="4 5">
    <name type="scientific">Ramalina farinacea</name>
    <dbReference type="NCBI Taxonomy" id="258253"/>
    <lineage>
        <taxon>Eukaryota</taxon>
        <taxon>Fungi</taxon>
        <taxon>Dikarya</taxon>
        <taxon>Ascomycota</taxon>
        <taxon>Pezizomycotina</taxon>
        <taxon>Lecanoromycetes</taxon>
        <taxon>OSLEUM clade</taxon>
        <taxon>Lecanoromycetidae</taxon>
        <taxon>Lecanorales</taxon>
        <taxon>Lecanorineae</taxon>
        <taxon>Ramalinaceae</taxon>
        <taxon>Ramalina</taxon>
    </lineage>
</organism>
<feature type="compositionally biased region" description="Low complexity" evidence="2">
    <location>
        <begin position="757"/>
        <end position="768"/>
    </location>
</feature>
<comment type="caution">
    <text evidence="4">The sequence shown here is derived from an EMBL/GenBank/DDBJ whole genome shotgun (WGS) entry which is preliminary data.</text>
</comment>
<evidence type="ECO:0000256" key="1">
    <source>
        <dbReference type="SAM" id="Coils"/>
    </source>
</evidence>
<evidence type="ECO:0000313" key="5">
    <source>
        <dbReference type="Proteomes" id="UP001161017"/>
    </source>
</evidence>
<dbReference type="GO" id="GO:0005543">
    <property type="term" value="F:phospholipid binding"/>
    <property type="evidence" value="ECO:0007669"/>
    <property type="project" value="InterPro"/>
</dbReference>
<evidence type="ECO:0000259" key="3">
    <source>
        <dbReference type="Pfam" id="PF12814"/>
    </source>
</evidence>
<feature type="compositionally biased region" description="Polar residues" evidence="2">
    <location>
        <begin position="769"/>
        <end position="790"/>
    </location>
</feature>
<evidence type="ECO:0000256" key="2">
    <source>
        <dbReference type="SAM" id="MobiDB-lite"/>
    </source>
</evidence>
<feature type="region of interest" description="Disordered" evidence="2">
    <location>
        <begin position="1260"/>
        <end position="1293"/>
    </location>
</feature>
<dbReference type="GO" id="GO:0005739">
    <property type="term" value="C:mitochondrion"/>
    <property type="evidence" value="ECO:0007669"/>
    <property type="project" value="TreeGrafter"/>
</dbReference>
<dbReference type="EMBL" id="JAPUFD010000010">
    <property type="protein sequence ID" value="MDI1489907.1"/>
    <property type="molecule type" value="Genomic_DNA"/>
</dbReference>
<protein>
    <recommendedName>
        <fullName evidence="3">Pleckstrin homology domain-containing protein</fullName>
    </recommendedName>
</protein>
<reference evidence="4" key="1">
    <citation type="journal article" date="2023" name="Genome Biol. Evol.">
        <title>First Whole Genome Sequence and Flow Cytometry Genome Size Data for the Lichen-Forming Fungus Ramalina farinacea (Ascomycota).</title>
        <authorList>
            <person name="Llewellyn T."/>
            <person name="Mian S."/>
            <person name="Hill R."/>
            <person name="Leitch I.J."/>
            <person name="Gaya E."/>
        </authorList>
    </citation>
    <scope>NUCLEOTIDE SEQUENCE</scope>
    <source>
        <strain evidence="4">LIQ254RAFAR</strain>
    </source>
</reference>
<feature type="region of interest" description="Disordered" evidence="2">
    <location>
        <begin position="585"/>
        <end position="697"/>
    </location>
</feature>
<feature type="compositionally biased region" description="Low complexity" evidence="2">
    <location>
        <begin position="791"/>
        <end position="802"/>
    </location>
</feature>
<feature type="compositionally biased region" description="Low complexity" evidence="2">
    <location>
        <begin position="442"/>
        <end position="454"/>
    </location>
</feature>
<feature type="coiled-coil region" evidence="1">
    <location>
        <begin position="90"/>
        <end position="124"/>
    </location>
</feature>
<gene>
    <name evidence="4" type="ORF">OHK93_001106</name>
</gene>
<feature type="compositionally biased region" description="Basic and acidic residues" evidence="2">
    <location>
        <begin position="1354"/>
        <end position="1366"/>
    </location>
</feature>
<keyword evidence="5" id="KW-1185">Reference proteome</keyword>
<dbReference type="GO" id="GO:0015631">
    <property type="term" value="F:tubulin binding"/>
    <property type="evidence" value="ECO:0007669"/>
    <property type="project" value="TreeGrafter"/>
</dbReference>
<feature type="region of interest" description="Disordered" evidence="2">
    <location>
        <begin position="1317"/>
        <end position="1366"/>
    </location>
</feature>
<feature type="region of interest" description="Disordered" evidence="2">
    <location>
        <begin position="236"/>
        <end position="279"/>
    </location>
</feature>